<feature type="transmembrane region" description="Helical" evidence="1">
    <location>
        <begin position="12"/>
        <end position="31"/>
    </location>
</feature>
<feature type="transmembrane region" description="Helical" evidence="1">
    <location>
        <begin position="144"/>
        <end position="162"/>
    </location>
</feature>
<evidence type="ECO:0008006" key="4">
    <source>
        <dbReference type="Google" id="ProtNLM"/>
    </source>
</evidence>
<dbReference type="PANTHER" id="PTHR41771">
    <property type="entry name" value="MEMBRANE PROTEIN-RELATED"/>
    <property type="match status" value="1"/>
</dbReference>
<evidence type="ECO:0000313" key="2">
    <source>
        <dbReference type="EMBL" id="OGJ02408.1"/>
    </source>
</evidence>
<evidence type="ECO:0000313" key="3">
    <source>
        <dbReference type="Proteomes" id="UP000178645"/>
    </source>
</evidence>
<keyword evidence="1" id="KW-0472">Membrane</keyword>
<comment type="caution">
    <text evidence="2">The sequence shown here is derived from an EMBL/GenBank/DDBJ whole genome shotgun (WGS) entry which is preliminary data.</text>
</comment>
<feature type="transmembrane region" description="Helical" evidence="1">
    <location>
        <begin position="339"/>
        <end position="361"/>
    </location>
</feature>
<proteinExistence type="predicted"/>
<dbReference type="Pfam" id="PF07907">
    <property type="entry name" value="YibE_F"/>
    <property type="match status" value="1"/>
</dbReference>
<feature type="transmembrane region" description="Helical" evidence="1">
    <location>
        <begin position="120"/>
        <end position="137"/>
    </location>
</feature>
<organism evidence="2 3">
    <name type="scientific">Candidatus Nomurabacteria bacterium RIFCSPLOWO2_12_FULL_44_11</name>
    <dbReference type="NCBI Taxonomy" id="1801796"/>
    <lineage>
        <taxon>Bacteria</taxon>
        <taxon>Candidatus Nomuraibacteriota</taxon>
    </lineage>
</organism>
<name>A0A1F6Y7R1_9BACT</name>
<dbReference type="EMBL" id="MFVU01000003">
    <property type="protein sequence ID" value="OGJ02408.1"/>
    <property type="molecule type" value="Genomic_DNA"/>
</dbReference>
<feature type="transmembrane region" description="Helical" evidence="1">
    <location>
        <begin position="168"/>
        <end position="187"/>
    </location>
</feature>
<protein>
    <recommendedName>
        <fullName evidence="4">YibE/F family protein</fullName>
    </recommendedName>
</protein>
<keyword evidence="1" id="KW-0812">Transmembrane</keyword>
<accession>A0A1F6Y7R1</accession>
<gene>
    <name evidence="2" type="ORF">A3G53_00865</name>
</gene>
<dbReference type="InterPro" id="IPR012507">
    <property type="entry name" value="YibE_F"/>
</dbReference>
<feature type="transmembrane region" description="Helical" evidence="1">
    <location>
        <begin position="194"/>
        <end position="215"/>
    </location>
</feature>
<sequence>MDSHDHGSEKPNKYVVLIILALSLAGLIYAFSKPTATDVISGKVIEVLAERETVLDMGAKDKIVKEQDLLVEIVVGEERQEVNILNDYKPVARGDKIFVQNSLFGDTEWNVASISRSNELIILLVFFIILVLLTSGWKGVYSLIGLLFSFTVIFVFMVPQILQGADPVGIGISGAALILIPTLYLSYGLNKKSIAAFSGIIISLIFVGVASSYFVDSLQFTGMGEASLYLDMTASNPINLIGLIIAGIIIAAVGVLDDVAAIQSSVVFGLASADPNLRGYKLFKEAMRVGKDHISAVVNTLVLAYTGASLPLILLWFVQRSSLDYFVSLEAVTEEIARTLISSSGLLLAVPLTTVIAAFMASRNSS</sequence>
<dbReference type="Proteomes" id="UP000178645">
    <property type="component" value="Unassembled WGS sequence"/>
</dbReference>
<feature type="transmembrane region" description="Helical" evidence="1">
    <location>
        <begin position="294"/>
        <end position="319"/>
    </location>
</feature>
<feature type="transmembrane region" description="Helical" evidence="1">
    <location>
        <begin position="240"/>
        <end position="273"/>
    </location>
</feature>
<evidence type="ECO:0000256" key="1">
    <source>
        <dbReference type="SAM" id="Phobius"/>
    </source>
</evidence>
<keyword evidence="1" id="KW-1133">Transmembrane helix</keyword>
<dbReference type="PANTHER" id="PTHR41771:SF1">
    <property type="entry name" value="MEMBRANE PROTEIN"/>
    <property type="match status" value="1"/>
</dbReference>
<reference evidence="2 3" key="1">
    <citation type="journal article" date="2016" name="Nat. Commun.">
        <title>Thousands of microbial genomes shed light on interconnected biogeochemical processes in an aquifer system.</title>
        <authorList>
            <person name="Anantharaman K."/>
            <person name="Brown C.T."/>
            <person name="Hug L.A."/>
            <person name="Sharon I."/>
            <person name="Castelle C.J."/>
            <person name="Probst A.J."/>
            <person name="Thomas B.C."/>
            <person name="Singh A."/>
            <person name="Wilkins M.J."/>
            <person name="Karaoz U."/>
            <person name="Brodie E.L."/>
            <person name="Williams K.H."/>
            <person name="Hubbard S.S."/>
            <person name="Banfield J.F."/>
        </authorList>
    </citation>
    <scope>NUCLEOTIDE SEQUENCE [LARGE SCALE GENOMIC DNA]</scope>
</reference>
<dbReference type="AlphaFoldDB" id="A0A1F6Y7R1"/>